<evidence type="ECO:0000259" key="9">
    <source>
        <dbReference type="PROSITE" id="PS50089"/>
    </source>
</evidence>
<evidence type="ECO:0000259" key="11">
    <source>
        <dbReference type="PROSITE" id="PS50994"/>
    </source>
</evidence>
<dbReference type="EMBL" id="JARYMX010000003">
    <property type="protein sequence ID" value="KAJ9558386.1"/>
    <property type="molecule type" value="Genomic_DNA"/>
</dbReference>
<dbReference type="Proteomes" id="UP001172457">
    <property type="component" value="Chromosome 3"/>
</dbReference>
<evidence type="ECO:0000256" key="3">
    <source>
        <dbReference type="ARBA" id="ARBA00022750"/>
    </source>
</evidence>
<feature type="compositionally biased region" description="Pro residues" evidence="8">
    <location>
        <begin position="1244"/>
        <end position="1254"/>
    </location>
</feature>
<dbReference type="Pfam" id="PF07727">
    <property type="entry name" value="RVT_2"/>
    <property type="match status" value="1"/>
</dbReference>
<dbReference type="PROSITE" id="PS50994">
    <property type="entry name" value="INTEGRASE"/>
    <property type="match status" value="2"/>
</dbReference>
<dbReference type="InterPro" id="IPR018957">
    <property type="entry name" value="Znf_C3HC4_RING-type"/>
</dbReference>
<feature type="region of interest" description="Disordered" evidence="8">
    <location>
        <begin position="1240"/>
        <end position="1260"/>
    </location>
</feature>
<dbReference type="SUPFAM" id="SSF57850">
    <property type="entry name" value="RING/U-box"/>
    <property type="match status" value="1"/>
</dbReference>
<dbReference type="GO" id="GO:0008270">
    <property type="term" value="F:zinc ion binding"/>
    <property type="evidence" value="ECO:0007669"/>
    <property type="project" value="UniProtKB-KW"/>
</dbReference>
<dbReference type="SUPFAM" id="SSF57756">
    <property type="entry name" value="Retrovirus zinc finger-like domains"/>
    <property type="match status" value="2"/>
</dbReference>
<accession>A0AA38TN24</accession>
<dbReference type="CDD" id="cd16449">
    <property type="entry name" value="RING-HC"/>
    <property type="match status" value="1"/>
</dbReference>
<dbReference type="InterPro" id="IPR039537">
    <property type="entry name" value="Retrotran_Ty1/copia-like"/>
</dbReference>
<dbReference type="InterPro" id="IPR013103">
    <property type="entry name" value="RVT_2"/>
</dbReference>
<feature type="domain" description="Integrase catalytic" evidence="11">
    <location>
        <begin position="1755"/>
        <end position="1931"/>
    </location>
</feature>
<dbReference type="PANTHER" id="PTHR42648:SF27">
    <property type="entry name" value="RNA-DIRECTED DNA POLYMERASE"/>
    <property type="match status" value="1"/>
</dbReference>
<dbReference type="Gene3D" id="3.30.40.10">
    <property type="entry name" value="Zinc/RING finger domain, C3HC4 (zinc finger)"/>
    <property type="match status" value="1"/>
</dbReference>
<dbReference type="Gene3D" id="3.30.420.10">
    <property type="entry name" value="Ribonuclease H-like superfamily/Ribonuclease H"/>
    <property type="match status" value="2"/>
</dbReference>
<keyword evidence="1" id="KW-0645">Protease</keyword>
<dbReference type="Pfam" id="PF00097">
    <property type="entry name" value="zf-C3HC4"/>
    <property type="match status" value="1"/>
</dbReference>
<feature type="region of interest" description="Disordered" evidence="8">
    <location>
        <begin position="62"/>
        <end position="93"/>
    </location>
</feature>
<feature type="domain" description="CCHC-type" evidence="10">
    <location>
        <begin position="103"/>
        <end position="118"/>
    </location>
</feature>
<feature type="domain" description="CCHC-type" evidence="10">
    <location>
        <begin position="1550"/>
        <end position="1565"/>
    </location>
</feature>
<reference evidence="12" key="1">
    <citation type="submission" date="2023-03" db="EMBL/GenBank/DDBJ databases">
        <title>Chromosome-scale reference genome and RAD-based genetic map of yellow starthistle (Centaurea solstitialis) reveal putative structural variation and QTLs associated with invader traits.</title>
        <authorList>
            <person name="Reatini B."/>
            <person name="Cang F.A."/>
            <person name="Jiang Q."/>
            <person name="Mckibben M.T.W."/>
            <person name="Barker M.S."/>
            <person name="Rieseberg L.H."/>
            <person name="Dlugosch K.M."/>
        </authorList>
    </citation>
    <scope>NUCLEOTIDE SEQUENCE</scope>
    <source>
        <strain evidence="12">CAN-66</strain>
        <tissue evidence="12">Leaf</tissue>
    </source>
</reference>
<dbReference type="SUPFAM" id="SSF53098">
    <property type="entry name" value="Ribonuclease H-like"/>
    <property type="match status" value="2"/>
</dbReference>
<evidence type="ECO:0000313" key="12">
    <source>
        <dbReference type="EMBL" id="KAJ9558386.1"/>
    </source>
</evidence>
<evidence type="ECO:0000313" key="13">
    <source>
        <dbReference type="Proteomes" id="UP001172457"/>
    </source>
</evidence>
<keyword evidence="4 7" id="KW-0863">Zinc-finger</keyword>
<dbReference type="InterPro" id="IPR013083">
    <property type="entry name" value="Znf_RING/FYVE/PHD"/>
</dbReference>
<dbReference type="PROSITE" id="PS50089">
    <property type="entry name" value="ZF_RING_2"/>
    <property type="match status" value="1"/>
</dbReference>
<dbReference type="Pfam" id="PF00098">
    <property type="entry name" value="zf-CCHC"/>
    <property type="match status" value="2"/>
</dbReference>
<dbReference type="SUPFAM" id="SSF56672">
    <property type="entry name" value="DNA/RNA polymerases"/>
    <property type="match status" value="1"/>
</dbReference>
<keyword evidence="13" id="KW-1185">Reference proteome</keyword>
<dbReference type="PANTHER" id="PTHR42648">
    <property type="entry name" value="TRANSPOSASE, PUTATIVE-RELATED"/>
    <property type="match status" value="1"/>
</dbReference>
<dbReference type="Pfam" id="PF00665">
    <property type="entry name" value="rve"/>
    <property type="match status" value="2"/>
</dbReference>
<dbReference type="InterPro" id="IPR057670">
    <property type="entry name" value="SH3_retrovirus"/>
</dbReference>
<dbReference type="InterPro" id="IPR012337">
    <property type="entry name" value="RNaseH-like_sf"/>
</dbReference>
<dbReference type="InterPro" id="IPR036397">
    <property type="entry name" value="RNaseH_sf"/>
</dbReference>
<evidence type="ECO:0000256" key="2">
    <source>
        <dbReference type="ARBA" id="ARBA00022723"/>
    </source>
</evidence>
<feature type="domain" description="Integrase catalytic" evidence="11">
    <location>
        <begin position="308"/>
        <end position="484"/>
    </location>
</feature>
<keyword evidence="3" id="KW-0064">Aspartyl protease</keyword>
<dbReference type="CDD" id="cd09272">
    <property type="entry name" value="RNase_HI_RT_Ty1"/>
    <property type="match status" value="1"/>
</dbReference>
<comment type="caution">
    <text evidence="12">The sequence shown here is derived from an EMBL/GenBank/DDBJ whole genome shotgun (WGS) entry which is preliminary data.</text>
</comment>
<dbReference type="GO" id="GO:0006508">
    <property type="term" value="P:proteolysis"/>
    <property type="evidence" value="ECO:0007669"/>
    <property type="project" value="UniProtKB-KW"/>
</dbReference>
<name>A0AA38TN24_9ASTR</name>
<feature type="domain" description="RING-type" evidence="9">
    <location>
        <begin position="1309"/>
        <end position="1362"/>
    </location>
</feature>
<proteinExistence type="predicted"/>
<dbReference type="GO" id="GO:0004190">
    <property type="term" value="F:aspartic-type endopeptidase activity"/>
    <property type="evidence" value="ECO:0007669"/>
    <property type="project" value="UniProtKB-KW"/>
</dbReference>
<dbReference type="InterPro" id="IPR001841">
    <property type="entry name" value="Znf_RING"/>
</dbReference>
<evidence type="ECO:0000256" key="4">
    <source>
        <dbReference type="ARBA" id="ARBA00022771"/>
    </source>
</evidence>
<feature type="region of interest" description="Disordered" evidence="8">
    <location>
        <begin position="2019"/>
        <end position="2047"/>
    </location>
</feature>
<sequence length="2106" mass="237950">MVLNSLSGAYKQFIVNFNMNNMDKTLMELHGMLRTAEASMGKTQSAHSTAPVLAIREGGCKKKKVSHPKGKGKAKVVPRNQGLKRKAETSDISPTSGPKEAICFYCQEKGHWKRSCPKYLEDLKMNKAKGCGTSGIFMIELHSTSVSNSWVLDTGCGTHICSNFQGLKESRTLKHGELNLIMGNKMTAAVTKIGDLELVLSSGLSIKLLDCCYSPEMARNIISFYALYKDATPCDGVYESVICVGRNNNNLILNVGSSNSELNKSSLWHHRLGHINKKRIAKLQSDGILESFDLKSDEECESCLLGKMTKSPFKGKMERGKDLLDLIHTDVCGPFRSATRNGERYFVTFTDDFSRYGFIYLMKNKSDTFEVFKGFKNEVENQLGKKIKMLQSDRGGEYLSHEFYDYLRDCGIVSQLSPPRTPQLNGVAERRNRTLLDMVRSMMSRATLPMSFWGYALETAAHILNLVPTKKVAKTPSEMTRPSLAHIKVWGCEVFVRHETNDKLEPRAEKCLFVGYPYKSFGYIFYKPSENKVFVARRGFFLERELISKEDSGSNIDLEEIQETTNDEPIVDTSPQHEVESPVEETNITPPPFRRTSRVSKVNQAPEYYYGFHITKEGDTLVNDKTFDSADEPSNYKEAMVGPEAAKWKEAMESEIQSMYDNHVWELVDHTPGRKTVGNKWIFKKKTDMDGNVHTFKARLVAKGYTQTQGIDYDETLSPVAKIKSIRILLAIAAFHDYEIWQMDVKTAFLNGKLDEDVYMAQPEGFVHAKYPDKVCKLKRSIYGLKQASRSWNLCFHEKVKEFGFSRSEDESCVYVKASGSNVVFLVLYVDDILLIGNNVPMLQDVKIWLGKCFAMKDLGNAAYILGIRIYRDRTKHLIGLSQSTYLDKILKKFNMSESKKGYLPMQHGIRLSKNQCPSTSEELDRMSRIPYASAIGSIMYAMTCTRPDVSFALSMVSRYQGNLGESHWTAQKNILKYLWRTKDVFLVYGGKDELRVTGYTDASFQTDRDDSRSQSGWVFLLNGGAVTWKSSKQDTVADSTCESEYIAASEAAKEAAWLKNFIGDLGVVPSISEPIEIFCDNEGAVALTKEPKDHGKSKHIERKYHFVRHKVEEKQIVVSRVPTKENPADPFTKALTRPKHEYHTEAIEIHIVLLYDSVMLWCTPTLTVTGYYTGYVVAGDFSQGHRRRKREGVVAINGREEHVVTVRKGKEKKGERGSIVRKLRTEYFEYVMALDLNQEPFIDPSPPSSPPTPDEPETSRFGIMDRIRHLQAVTARANQRQWWRRFMNKNRGDNGIRVVNKERVRVNCKRDISHLAKALEMDLEGVAKVPILTSCGHLFCRSCFDLVPYVDSVSKECPTCQGEGNGKADVAADVATVFGDLRCEPLEGFILLVLDIQEARSKMAENLPPPPTHSTSNPTLLSILNKDKLTGPNYLDWIRALRVALRYEDKEYLLNEDLPILDDGASPEAVAKYDKHDMLRSAEANMGKTQSAYSTAPVLAIREGGCKKKKVSHPKGKGKAKVVPRNQGLKRKAETSNILPTSDPKEAICFYCQEKGHWKRSCPKYLEVLKVNKAKECGTSGIFMIELHSTSVSNSWVLDTGCGTHICSNSQGLKESRSLKHGELNLIMGNRMTAAVTKIGDLELVLSSGLSIKLLDCCYSPEMARNIISFHALYKDATPCNGVYESVICVGRDNNNLTLNVGSSNSELDKSSLWHHRLGHINKKRIAKLQSDGILESFDLKSDEECESCLLGKMTKSPFKGKMERGKDLLDLIHTDVCGPFRSATRHGERYFVTFTDDFSRYGFIYLMKNKSDTFEVFKGFKNEVENQLGKKIKMLRSDRGGEYLSHEFYDYLRDCGIVSQLSPPRTPQLNGVAERRNRTLLDMVRSMMSRATLPMSFWGYALETAAHILNLVPTKKVAKTPSEMWTGTCPSLAHIKVWGCEVFVRRETNDKLEPRAEKCLFVGYPYKSFGYIFYKPSENKVFVARRGFFLERELISKVDSGSNIDLEEIQETTNDEPIVDTSPQHEVESPVEETNITPPPLRRTSRVSKVNQAPEYYYGFHITKEGDTLVNDKTFDSVDEPSNYKEAMVGPEATKWKEAMESEI</sequence>
<evidence type="ECO:0000256" key="1">
    <source>
        <dbReference type="ARBA" id="ARBA00022670"/>
    </source>
</evidence>
<dbReference type="InterPro" id="IPR054722">
    <property type="entry name" value="PolX-like_BBD"/>
</dbReference>
<evidence type="ECO:0000256" key="5">
    <source>
        <dbReference type="ARBA" id="ARBA00022801"/>
    </source>
</evidence>
<dbReference type="Pfam" id="PF22936">
    <property type="entry name" value="Pol_BBD"/>
    <property type="match status" value="2"/>
</dbReference>
<organism evidence="12 13">
    <name type="scientific">Centaurea solstitialis</name>
    <name type="common">yellow star-thistle</name>
    <dbReference type="NCBI Taxonomy" id="347529"/>
    <lineage>
        <taxon>Eukaryota</taxon>
        <taxon>Viridiplantae</taxon>
        <taxon>Streptophyta</taxon>
        <taxon>Embryophyta</taxon>
        <taxon>Tracheophyta</taxon>
        <taxon>Spermatophyta</taxon>
        <taxon>Magnoliopsida</taxon>
        <taxon>eudicotyledons</taxon>
        <taxon>Gunneridae</taxon>
        <taxon>Pentapetalae</taxon>
        <taxon>asterids</taxon>
        <taxon>campanulids</taxon>
        <taxon>Asterales</taxon>
        <taxon>Asteraceae</taxon>
        <taxon>Carduoideae</taxon>
        <taxon>Cardueae</taxon>
        <taxon>Centaureinae</taxon>
        <taxon>Centaurea</taxon>
    </lineage>
</organism>
<dbReference type="InterPro" id="IPR036875">
    <property type="entry name" value="Znf_CCHC_sf"/>
</dbReference>
<keyword evidence="6" id="KW-0862">Zinc</keyword>
<keyword evidence="2" id="KW-0479">Metal-binding</keyword>
<dbReference type="Gene3D" id="4.10.60.10">
    <property type="entry name" value="Zinc finger, CCHC-type"/>
    <property type="match status" value="2"/>
</dbReference>
<protein>
    <submittedName>
        <fullName evidence="12">Uncharacterized protein</fullName>
    </submittedName>
</protein>
<dbReference type="InterPro" id="IPR025724">
    <property type="entry name" value="GAG-pre-integrase_dom"/>
</dbReference>
<feature type="region of interest" description="Disordered" evidence="8">
    <location>
        <begin position="569"/>
        <end position="597"/>
    </location>
</feature>
<evidence type="ECO:0000259" key="10">
    <source>
        <dbReference type="PROSITE" id="PS50158"/>
    </source>
</evidence>
<evidence type="ECO:0000256" key="8">
    <source>
        <dbReference type="SAM" id="MobiDB-lite"/>
    </source>
</evidence>
<dbReference type="Pfam" id="PF13976">
    <property type="entry name" value="gag_pre-integrs"/>
    <property type="match status" value="2"/>
</dbReference>
<evidence type="ECO:0000256" key="6">
    <source>
        <dbReference type="ARBA" id="ARBA00022833"/>
    </source>
</evidence>
<dbReference type="InterPro" id="IPR043502">
    <property type="entry name" value="DNA/RNA_pol_sf"/>
</dbReference>
<dbReference type="GO" id="GO:0015074">
    <property type="term" value="P:DNA integration"/>
    <property type="evidence" value="ECO:0007669"/>
    <property type="project" value="InterPro"/>
</dbReference>
<dbReference type="GO" id="GO:0003676">
    <property type="term" value="F:nucleic acid binding"/>
    <property type="evidence" value="ECO:0007669"/>
    <property type="project" value="InterPro"/>
</dbReference>
<keyword evidence="5" id="KW-0378">Hydrolase</keyword>
<dbReference type="Pfam" id="PF25597">
    <property type="entry name" value="SH3_retrovirus"/>
    <property type="match status" value="2"/>
</dbReference>
<feature type="compositionally biased region" description="Basic residues" evidence="8">
    <location>
        <begin position="62"/>
        <end position="76"/>
    </location>
</feature>
<dbReference type="SMART" id="SM00343">
    <property type="entry name" value="ZnF_C2HC"/>
    <property type="match status" value="2"/>
</dbReference>
<dbReference type="PROSITE" id="PS50158">
    <property type="entry name" value="ZF_CCHC"/>
    <property type="match status" value="2"/>
</dbReference>
<evidence type="ECO:0000256" key="7">
    <source>
        <dbReference type="PROSITE-ProRule" id="PRU00047"/>
    </source>
</evidence>
<dbReference type="InterPro" id="IPR001584">
    <property type="entry name" value="Integrase_cat-core"/>
</dbReference>
<gene>
    <name evidence="12" type="ORF">OSB04_013000</name>
</gene>
<dbReference type="InterPro" id="IPR001878">
    <property type="entry name" value="Znf_CCHC"/>
</dbReference>